<accession>A0A1I0SAE2</accession>
<dbReference type="Gene3D" id="1.25.40.10">
    <property type="entry name" value="Tetratricopeptide repeat domain"/>
    <property type="match status" value="1"/>
</dbReference>
<gene>
    <name evidence="2" type="ORF">SAMN04488122_4748</name>
</gene>
<keyword evidence="3" id="KW-1185">Reference proteome</keyword>
<reference evidence="3" key="1">
    <citation type="submission" date="2016-10" db="EMBL/GenBank/DDBJ databases">
        <authorList>
            <person name="Varghese N."/>
            <person name="Submissions S."/>
        </authorList>
    </citation>
    <scope>NUCLEOTIDE SEQUENCE [LARGE SCALE GENOMIC DNA]</scope>
    <source>
        <strain evidence="3">DSM 3695</strain>
    </source>
</reference>
<sequence length="212" mass="24100">MYKEPLPLTDKKNMMETLTKKFTETNVDSAFELARAEQKPVLIDFWSTNCKGCQRMDAVTYEDASVQAYLEQHYVLVKYHVSKMNRDFSKVYLPTAIQWTPALYIYSPDGAVIRNITGYLSPRQFIIELSIGQGAAFMRKGKYAEALELLSNLTIAGAYPVLDQEAMYWSGVAAFFGKQKDFRDLVPYWGKLINTYPGSTWAEKADILPAEG</sequence>
<dbReference type="AlphaFoldDB" id="A0A1I0SAE2"/>
<evidence type="ECO:0000313" key="2">
    <source>
        <dbReference type="EMBL" id="SEW52274.1"/>
    </source>
</evidence>
<name>A0A1I0SAE2_9BACT</name>
<dbReference type="Gene3D" id="3.40.30.10">
    <property type="entry name" value="Glutaredoxin"/>
    <property type="match status" value="1"/>
</dbReference>
<feature type="domain" description="Thioredoxin-like fold" evidence="1">
    <location>
        <begin position="34"/>
        <end position="126"/>
    </location>
</feature>
<dbReference type="EMBL" id="FOJG01000002">
    <property type="protein sequence ID" value="SEW52274.1"/>
    <property type="molecule type" value="Genomic_DNA"/>
</dbReference>
<dbReference type="Pfam" id="PF13098">
    <property type="entry name" value="Thioredoxin_2"/>
    <property type="match status" value="1"/>
</dbReference>
<organism evidence="2 3">
    <name type="scientific">Chitinophaga arvensicola</name>
    <dbReference type="NCBI Taxonomy" id="29529"/>
    <lineage>
        <taxon>Bacteria</taxon>
        <taxon>Pseudomonadati</taxon>
        <taxon>Bacteroidota</taxon>
        <taxon>Chitinophagia</taxon>
        <taxon>Chitinophagales</taxon>
        <taxon>Chitinophagaceae</taxon>
        <taxon>Chitinophaga</taxon>
    </lineage>
</organism>
<dbReference type="OrthoDB" id="9811036at2"/>
<dbReference type="InterPro" id="IPR012336">
    <property type="entry name" value="Thioredoxin-like_fold"/>
</dbReference>
<evidence type="ECO:0000259" key="1">
    <source>
        <dbReference type="Pfam" id="PF13098"/>
    </source>
</evidence>
<evidence type="ECO:0000313" key="3">
    <source>
        <dbReference type="Proteomes" id="UP000199310"/>
    </source>
</evidence>
<protein>
    <submittedName>
        <fullName evidence="2">Thioredoxin-like</fullName>
    </submittedName>
</protein>
<dbReference type="Proteomes" id="UP000199310">
    <property type="component" value="Unassembled WGS sequence"/>
</dbReference>
<dbReference type="STRING" id="29529.SAMN04488122_4748"/>
<dbReference type="SUPFAM" id="SSF52833">
    <property type="entry name" value="Thioredoxin-like"/>
    <property type="match status" value="1"/>
</dbReference>
<proteinExistence type="predicted"/>
<dbReference type="InterPro" id="IPR011990">
    <property type="entry name" value="TPR-like_helical_dom_sf"/>
</dbReference>
<dbReference type="InterPro" id="IPR036249">
    <property type="entry name" value="Thioredoxin-like_sf"/>
</dbReference>